<accession>A0A1R3J7S7</accession>
<dbReference type="AlphaFoldDB" id="A0A1R3J7S7"/>
<evidence type="ECO:0000313" key="2">
    <source>
        <dbReference type="Proteomes" id="UP000188268"/>
    </source>
</evidence>
<gene>
    <name evidence="1" type="ORF">CCACVL1_07284</name>
</gene>
<dbReference type="Proteomes" id="UP000188268">
    <property type="component" value="Unassembled WGS sequence"/>
</dbReference>
<organism evidence="1 2">
    <name type="scientific">Corchorus capsularis</name>
    <name type="common">Jute</name>
    <dbReference type="NCBI Taxonomy" id="210143"/>
    <lineage>
        <taxon>Eukaryota</taxon>
        <taxon>Viridiplantae</taxon>
        <taxon>Streptophyta</taxon>
        <taxon>Embryophyta</taxon>
        <taxon>Tracheophyta</taxon>
        <taxon>Spermatophyta</taxon>
        <taxon>Magnoliopsida</taxon>
        <taxon>eudicotyledons</taxon>
        <taxon>Gunneridae</taxon>
        <taxon>Pentapetalae</taxon>
        <taxon>rosids</taxon>
        <taxon>malvids</taxon>
        <taxon>Malvales</taxon>
        <taxon>Malvaceae</taxon>
        <taxon>Grewioideae</taxon>
        <taxon>Apeibeae</taxon>
        <taxon>Corchorus</taxon>
    </lineage>
</organism>
<sequence length="52" mass="5739">ILPFSKPLLPLSPPPFSLALLPHSISPLLNDLNPKPEALFASSQKFCCIRRI</sequence>
<dbReference type="EMBL" id="AWWV01008402">
    <property type="protein sequence ID" value="OMO90816.1"/>
    <property type="molecule type" value="Genomic_DNA"/>
</dbReference>
<protein>
    <submittedName>
        <fullName evidence="1">Uncharacterized protein</fullName>
    </submittedName>
</protein>
<feature type="non-terminal residue" evidence="1">
    <location>
        <position position="1"/>
    </location>
</feature>
<keyword evidence="2" id="KW-1185">Reference proteome</keyword>
<name>A0A1R3J7S7_COCAP</name>
<comment type="caution">
    <text evidence="1">The sequence shown here is derived from an EMBL/GenBank/DDBJ whole genome shotgun (WGS) entry which is preliminary data.</text>
</comment>
<evidence type="ECO:0000313" key="1">
    <source>
        <dbReference type="EMBL" id="OMO90816.1"/>
    </source>
</evidence>
<dbReference type="Gramene" id="OMO90816">
    <property type="protein sequence ID" value="OMO90816"/>
    <property type="gene ID" value="CCACVL1_07284"/>
</dbReference>
<reference evidence="1 2" key="1">
    <citation type="submission" date="2013-09" db="EMBL/GenBank/DDBJ databases">
        <title>Corchorus capsularis genome sequencing.</title>
        <authorList>
            <person name="Alam M."/>
            <person name="Haque M.S."/>
            <person name="Islam M.S."/>
            <person name="Emdad E.M."/>
            <person name="Islam M.M."/>
            <person name="Ahmed B."/>
            <person name="Halim A."/>
            <person name="Hossen Q.M.M."/>
            <person name="Hossain M.Z."/>
            <person name="Ahmed R."/>
            <person name="Khan M.M."/>
            <person name="Islam R."/>
            <person name="Rashid M.M."/>
            <person name="Khan S.A."/>
            <person name="Rahman M.S."/>
            <person name="Alam M."/>
        </authorList>
    </citation>
    <scope>NUCLEOTIDE SEQUENCE [LARGE SCALE GENOMIC DNA]</scope>
    <source>
        <strain evidence="2">cv. CVL-1</strain>
        <tissue evidence="1">Whole seedling</tissue>
    </source>
</reference>
<proteinExistence type="predicted"/>